<dbReference type="Proteomes" id="UP000019478">
    <property type="component" value="Unassembled WGS sequence"/>
</dbReference>
<dbReference type="AlphaFoldDB" id="W9XC24"/>
<dbReference type="RefSeq" id="XP_007738298.1">
    <property type="nucleotide sequence ID" value="XM_007740108.1"/>
</dbReference>
<evidence type="ECO:0000313" key="2">
    <source>
        <dbReference type="EMBL" id="EXJ77788.1"/>
    </source>
</evidence>
<dbReference type="STRING" id="1182542.W9XC24"/>
<keyword evidence="1" id="KW-0732">Signal</keyword>
<protein>
    <recommendedName>
        <fullName evidence="4">Extracellular membrane protein CFEM domain-containing protein</fullName>
    </recommendedName>
</protein>
<organism evidence="2 3">
    <name type="scientific">Capronia epimyces CBS 606.96</name>
    <dbReference type="NCBI Taxonomy" id="1182542"/>
    <lineage>
        <taxon>Eukaryota</taxon>
        <taxon>Fungi</taxon>
        <taxon>Dikarya</taxon>
        <taxon>Ascomycota</taxon>
        <taxon>Pezizomycotina</taxon>
        <taxon>Eurotiomycetes</taxon>
        <taxon>Chaetothyriomycetidae</taxon>
        <taxon>Chaetothyriales</taxon>
        <taxon>Herpotrichiellaceae</taxon>
        <taxon>Capronia</taxon>
    </lineage>
</organism>
<gene>
    <name evidence="2" type="ORF">A1O3_10017</name>
</gene>
<feature type="chain" id="PRO_5004931815" description="Extracellular membrane protein CFEM domain-containing protein" evidence="1">
    <location>
        <begin position="19"/>
        <end position="175"/>
    </location>
</feature>
<sequence length="175" mass="16693">MKTSVILALFAAALGVLADVPPACLLNAVNTQDNPSDLSAICGKEATDVQKAIASICGSNQSVAQSAFIATCSGAGSSVAPYTATSTSSKGPTTGASSTGGSYVYTTAVYNSDCQCTTTIVTSATGGAVASVTGSASATSSAATTSSTGNAAADVKQVGSFAAAAIAMAAVVAVL</sequence>
<proteinExistence type="predicted"/>
<dbReference type="HOGENOM" id="CLU_110345_1_0_1"/>
<dbReference type="GeneID" id="19174098"/>
<evidence type="ECO:0000256" key="1">
    <source>
        <dbReference type="SAM" id="SignalP"/>
    </source>
</evidence>
<feature type="signal peptide" evidence="1">
    <location>
        <begin position="1"/>
        <end position="18"/>
    </location>
</feature>
<name>W9XC24_9EURO</name>
<accession>W9XC24</accession>
<reference evidence="2 3" key="1">
    <citation type="submission" date="2013-03" db="EMBL/GenBank/DDBJ databases">
        <title>The Genome Sequence of Capronia epimyces CBS 606.96.</title>
        <authorList>
            <consortium name="The Broad Institute Genomics Platform"/>
            <person name="Cuomo C."/>
            <person name="de Hoog S."/>
            <person name="Gorbushina A."/>
            <person name="Walker B."/>
            <person name="Young S.K."/>
            <person name="Zeng Q."/>
            <person name="Gargeya S."/>
            <person name="Fitzgerald M."/>
            <person name="Haas B."/>
            <person name="Abouelleil A."/>
            <person name="Allen A.W."/>
            <person name="Alvarado L."/>
            <person name="Arachchi H.M."/>
            <person name="Berlin A.M."/>
            <person name="Chapman S.B."/>
            <person name="Gainer-Dewar J."/>
            <person name="Goldberg J."/>
            <person name="Griggs A."/>
            <person name="Gujja S."/>
            <person name="Hansen M."/>
            <person name="Howarth C."/>
            <person name="Imamovic A."/>
            <person name="Ireland A."/>
            <person name="Larimer J."/>
            <person name="McCowan C."/>
            <person name="Murphy C."/>
            <person name="Pearson M."/>
            <person name="Poon T.W."/>
            <person name="Priest M."/>
            <person name="Roberts A."/>
            <person name="Saif S."/>
            <person name="Shea T."/>
            <person name="Sisk P."/>
            <person name="Sykes S."/>
            <person name="Wortman J."/>
            <person name="Nusbaum C."/>
            <person name="Birren B."/>
        </authorList>
    </citation>
    <scope>NUCLEOTIDE SEQUENCE [LARGE SCALE GENOMIC DNA]</scope>
    <source>
        <strain evidence="2 3">CBS 606.96</strain>
    </source>
</reference>
<evidence type="ECO:0000313" key="3">
    <source>
        <dbReference type="Proteomes" id="UP000019478"/>
    </source>
</evidence>
<keyword evidence="3" id="KW-1185">Reference proteome</keyword>
<comment type="caution">
    <text evidence="2">The sequence shown here is derived from an EMBL/GenBank/DDBJ whole genome shotgun (WGS) entry which is preliminary data.</text>
</comment>
<evidence type="ECO:0008006" key="4">
    <source>
        <dbReference type="Google" id="ProtNLM"/>
    </source>
</evidence>
<dbReference type="eggNOG" id="ENOG502S1X2">
    <property type="taxonomic scope" value="Eukaryota"/>
</dbReference>
<dbReference type="EMBL" id="AMGY01000010">
    <property type="protein sequence ID" value="EXJ77788.1"/>
    <property type="molecule type" value="Genomic_DNA"/>
</dbReference>
<dbReference type="OrthoDB" id="4776947at2759"/>